<evidence type="ECO:0000256" key="5">
    <source>
        <dbReference type="SAM" id="MobiDB-lite"/>
    </source>
</evidence>
<gene>
    <name evidence="6" type="ORF">FGIG_07163</name>
</gene>
<accession>A0A504Z2A1</accession>
<dbReference type="STRING" id="46835.A0A504Z2A1"/>
<dbReference type="PANTHER" id="PTHR13026:SF0">
    <property type="entry name" value="RIBOSOMAL RNA PROCESSING 1B"/>
    <property type="match status" value="1"/>
</dbReference>
<evidence type="ECO:0000313" key="6">
    <source>
        <dbReference type="EMBL" id="TPP66846.1"/>
    </source>
</evidence>
<dbReference type="EMBL" id="SUNJ01001353">
    <property type="protein sequence ID" value="TPP66846.1"/>
    <property type="molecule type" value="Genomic_DNA"/>
</dbReference>
<proteinExistence type="inferred from homology"/>
<dbReference type="Pfam" id="PF05997">
    <property type="entry name" value="Nop52"/>
    <property type="match status" value="1"/>
</dbReference>
<dbReference type="AlphaFoldDB" id="A0A504Z2A1"/>
<evidence type="ECO:0000256" key="1">
    <source>
        <dbReference type="ARBA" id="ARBA00004123"/>
    </source>
</evidence>
<sequence length="528" mass="59579">MMDRLSALAKLLASDQLKVRRIALIEASNFLSQPFEDGDVLPSYTELMALCKGLYYSLWMQDKLLLKEEAVARICEILPRIKNRTVLINYSNAVFETLAREWDRLDNWRVDKFMLLARDFFITGLRLLPEISEEMWDEFLTAIFEKVLNKDIQHAIGLKMHVCTILGEELSKKKIKSFCVVLTLLHLVRRLKELPRHHSYGHTLLRLIYALIRSLRRHANPSLDVLIDCAAKCATRRGGYRKSFRQMANTLSCIRESKLAKRGISKSGDEEAKATFAEGPQVDTPMVTDEQNDVNANTELPKVVSFIYLNSGLQMKRKSLNKSTVRKAKKRRLVSPTPVSNPSTVDSCSNVPVLEEAPTPGSPAPHTGEEIRNKPKLENIVSLSASPAHSLQEASESFYALPLPTICGTDVTTHVSNDCSPSVVETPTSNQRRVSFGKVFRKKFRSTQRLSMTPTVKTTPSKGILRGRCGFIHFKSIHVHRTIGVNNNQKSPVSLSVPRKGFLFLSMFEFTINDFEQLGIFSTCSGFF</sequence>
<keyword evidence="3" id="KW-0698">rRNA processing</keyword>
<evidence type="ECO:0000256" key="3">
    <source>
        <dbReference type="ARBA" id="ARBA00022552"/>
    </source>
</evidence>
<feature type="region of interest" description="Disordered" evidence="5">
    <location>
        <begin position="319"/>
        <end position="350"/>
    </location>
</feature>
<feature type="compositionally biased region" description="Polar residues" evidence="5">
    <location>
        <begin position="337"/>
        <end position="350"/>
    </location>
</feature>
<dbReference type="GO" id="GO:0005634">
    <property type="term" value="C:nucleus"/>
    <property type="evidence" value="ECO:0007669"/>
    <property type="project" value="UniProtKB-SubCell"/>
</dbReference>
<keyword evidence="7" id="KW-1185">Reference proteome</keyword>
<comment type="caution">
    <text evidence="6">The sequence shown here is derived from an EMBL/GenBank/DDBJ whole genome shotgun (WGS) entry which is preliminary data.</text>
</comment>
<reference evidence="6 7" key="1">
    <citation type="submission" date="2019-04" db="EMBL/GenBank/DDBJ databases">
        <title>Annotation for the trematode Fasciola gigantica.</title>
        <authorList>
            <person name="Choi Y.-J."/>
        </authorList>
    </citation>
    <scope>NUCLEOTIDE SEQUENCE [LARGE SCALE GENOMIC DNA]</scope>
    <source>
        <strain evidence="6">Uganda_cow_1</strain>
    </source>
</reference>
<comment type="subcellular location">
    <subcellularLocation>
        <location evidence="1">Nucleus</location>
    </subcellularLocation>
</comment>
<dbReference type="GO" id="GO:0006364">
    <property type="term" value="P:rRNA processing"/>
    <property type="evidence" value="ECO:0007669"/>
    <property type="project" value="UniProtKB-KW"/>
</dbReference>
<dbReference type="GO" id="GO:0030688">
    <property type="term" value="C:preribosome, small subunit precursor"/>
    <property type="evidence" value="ECO:0007669"/>
    <property type="project" value="InterPro"/>
</dbReference>
<evidence type="ECO:0000256" key="4">
    <source>
        <dbReference type="ARBA" id="ARBA00023242"/>
    </source>
</evidence>
<evidence type="ECO:0000313" key="7">
    <source>
        <dbReference type="Proteomes" id="UP000316759"/>
    </source>
</evidence>
<protein>
    <submittedName>
        <fullName evidence="6">Ribosomal RNA processing protein 1</fullName>
    </submittedName>
</protein>
<dbReference type="Proteomes" id="UP000316759">
    <property type="component" value="Unassembled WGS sequence"/>
</dbReference>
<evidence type="ECO:0000256" key="2">
    <source>
        <dbReference type="ARBA" id="ARBA00006374"/>
    </source>
</evidence>
<keyword evidence="4" id="KW-0539">Nucleus</keyword>
<dbReference type="OrthoDB" id="2019504at2759"/>
<name>A0A504Z2A1_FASGI</name>
<comment type="similarity">
    <text evidence="2">Belongs to the RRP1 family.</text>
</comment>
<feature type="compositionally biased region" description="Basic residues" evidence="5">
    <location>
        <begin position="319"/>
        <end position="333"/>
    </location>
</feature>
<dbReference type="InterPro" id="IPR010301">
    <property type="entry name" value="RRP1"/>
</dbReference>
<organism evidence="6 7">
    <name type="scientific">Fasciola gigantica</name>
    <name type="common">Giant liver fluke</name>
    <dbReference type="NCBI Taxonomy" id="46835"/>
    <lineage>
        <taxon>Eukaryota</taxon>
        <taxon>Metazoa</taxon>
        <taxon>Spiralia</taxon>
        <taxon>Lophotrochozoa</taxon>
        <taxon>Platyhelminthes</taxon>
        <taxon>Trematoda</taxon>
        <taxon>Digenea</taxon>
        <taxon>Plagiorchiida</taxon>
        <taxon>Echinostomata</taxon>
        <taxon>Echinostomatoidea</taxon>
        <taxon>Fasciolidae</taxon>
        <taxon>Fasciola</taxon>
    </lineage>
</organism>
<dbReference type="PANTHER" id="PTHR13026">
    <property type="entry name" value="NNP-1 PROTEIN NOVEL NUCLEAR PROTEIN 1 NOP52"/>
    <property type="match status" value="1"/>
</dbReference>